<name>A0ABD3HLU9_9MARC</name>
<keyword evidence="2" id="KW-1185">Reference proteome</keyword>
<accession>A0ABD3HLU9</accession>
<dbReference type="EMBL" id="JBJQOH010000003">
    <property type="protein sequence ID" value="KAL3691091.1"/>
    <property type="molecule type" value="Genomic_DNA"/>
</dbReference>
<organism evidence="1 2">
    <name type="scientific">Riccia sorocarpa</name>
    <dbReference type="NCBI Taxonomy" id="122646"/>
    <lineage>
        <taxon>Eukaryota</taxon>
        <taxon>Viridiplantae</taxon>
        <taxon>Streptophyta</taxon>
        <taxon>Embryophyta</taxon>
        <taxon>Marchantiophyta</taxon>
        <taxon>Marchantiopsida</taxon>
        <taxon>Marchantiidae</taxon>
        <taxon>Marchantiales</taxon>
        <taxon>Ricciaceae</taxon>
        <taxon>Riccia</taxon>
    </lineage>
</organism>
<dbReference type="Proteomes" id="UP001633002">
    <property type="component" value="Unassembled WGS sequence"/>
</dbReference>
<sequence length="143" mass="15624">MFEELSLRMLSTMISRSQDPNLPLVRDDHLHSNVVQLLAVPRLPLLQHENVVAVFVLRGGKKRLNTKSMSALVQWLLVNTAGLEIVTQTLAATIRVAVAITKAALAIIKAAIKMAITLDSVTELNHLFGTAMFSRGRACPADD</sequence>
<protein>
    <submittedName>
        <fullName evidence="1">Uncharacterized protein</fullName>
    </submittedName>
</protein>
<gene>
    <name evidence="1" type="ORF">R1sor_004742</name>
</gene>
<dbReference type="AlphaFoldDB" id="A0ABD3HLU9"/>
<reference evidence="1 2" key="1">
    <citation type="submission" date="2024-09" db="EMBL/GenBank/DDBJ databases">
        <title>Chromosome-scale assembly of Riccia sorocarpa.</title>
        <authorList>
            <person name="Paukszto L."/>
        </authorList>
    </citation>
    <scope>NUCLEOTIDE SEQUENCE [LARGE SCALE GENOMIC DNA]</scope>
    <source>
        <strain evidence="1">LP-2024</strain>
        <tissue evidence="1">Aerial parts of the thallus</tissue>
    </source>
</reference>
<evidence type="ECO:0000313" key="2">
    <source>
        <dbReference type="Proteomes" id="UP001633002"/>
    </source>
</evidence>
<proteinExistence type="predicted"/>
<evidence type="ECO:0000313" key="1">
    <source>
        <dbReference type="EMBL" id="KAL3691091.1"/>
    </source>
</evidence>
<comment type="caution">
    <text evidence="1">The sequence shown here is derived from an EMBL/GenBank/DDBJ whole genome shotgun (WGS) entry which is preliminary data.</text>
</comment>